<sequence>MDRRHDHAERPRRHGLRDHRPGRGVAVARPDEPRPRRSDPRDRKHGRHPAHGGRAAEEPLMKPSSRLSLGADVINLLIPHRRPFSMVDVIESYERTPRPTLRAARHVSANEPVFEGHFPGLHLWPGVYTIEGLGQSSNLLGIIAAYQDAWEKKGRDPNEVLEALQNLALGYRMQPGYKPEMSAALIESLKTHSHSHVGMSASVDVKLLQPVFAGQRLEYLVSQSHLMEDLARYEVEARVEGRTVAKGVMTSTRSIPPLPAPIFG</sequence>
<evidence type="ECO:0000256" key="1">
    <source>
        <dbReference type="ARBA" id="ARBA00023239"/>
    </source>
</evidence>
<evidence type="ECO:0000313" key="3">
    <source>
        <dbReference type="EMBL" id="MRG94874.1"/>
    </source>
</evidence>
<protein>
    <recommendedName>
        <fullName evidence="5">Beta-hydroxyacyl-ACP dehydratase</fullName>
    </recommendedName>
</protein>
<dbReference type="Gene3D" id="3.10.129.10">
    <property type="entry name" value="Hotdog Thioesterase"/>
    <property type="match status" value="1"/>
</dbReference>
<dbReference type="GO" id="GO:0016829">
    <property type="term" value="F:lyase activity"/>
    <property type="evidence" value="ECO:0007669"/>
    <property type="project" value="UniProtKB-KW"/>
</dbReference>
<dbReference type="InterPro" id="IPR029069">
    <property type="entry name" value="HotDog_dom_sf"/>
</dbReference>
<comment type="caution">
    <text evidence="3">The sequence shown here is derived from an EMBL/GenBank/DDBJ whole genome shotgun (WGS) entry which is preliminary data.</text>
</comment>
<feature type="compositionally biased region" description="Basic and acidic residues" evidence="2">
    <location>
        <begin position="29"/>
        <end position="42"/>
    </location>
</feature>
<dbReference type="InterPro" id="IPR013114">
    <property type="entry name" value="FabA_FabZ"/>
</dbReference>
<name>A0A6N7PXV1_9BACT</name>
<feature type="compositionally biased region" description="Basic residues" evidence="2">
    <location>
        <begin position="10"/>
        <end position="22"/>
    </location>
</feature>
<dbReference type="AlphaFoldDB" id="A0A6N7PXV1"/>
<dbReference type="PANTHER" id="PTHR30272">
    <property type="entry name" value="3-HYDROXYACYL-[ACYL-CARRIER-PROTEIN] DEHYDRATASE"/>
    <property type="match status" value="1"/>
</dbReference>
<dbReference type="Pfam" id="PF07977">
    <property type="entry name" value="FabA"/>
    <property type="match status" value="1"/>
</dbReference>
<proteinExistence type="predicted"/>
<feature type="region of interest" description="Disordered" evidence="2">
    <location>
        <begin position="1"/>
        <end position="63"/>
    </location>
</feature>
<dbReference type="Proteomes" id="UP000440224">
    <property type="component" value="Unassembled WGS sequence"/>
</dbReference>
<evidence type="ECO:0000256" key="2">
    <source>
        <dbReference type="SAM" id="MobiDB-lite"/>
    </source>
</evidence>
<dbReference type="SUPFAM" id="SSF54637">
    <property type="entry name" value="Thioesterase/thiol ester dehydrase-isomerase"/>
    <property type="match status" value="1"/>
</dbReference>
<gene>
    <name evidence="3" type="ORF">GF068_23560</name>
</gene>
<reference evidence="3 4" key="1">
    <citation type="submission" date="2019-10" db="EMBL/GenBank/DDBJ databases">
        <title>A soil myxobacterium in the family Polyangiaceae.</title>
        <authorList>
            <person name="Li Y."/>
            <person name="Wang J."/>
        </authorList>
    </citation>
    <scope>NUCLEOTIDE SEQUENCE [LARGE SCALE GENOMIC DNA]</scope>
    <source>
        <strain evidence="3 4">DSM 14734</strain>
    </source>
</reference>
<evidence type="ECO:0008006" key="5">
    <source>
        <dbReference type="Google" id="ProtNLM"/>
    </source>
</evidence>
<organism evidence="3 4">
    <name type="scientific">Polyangium spumosum</name>
    <dbReference type="NCBI Taxonomy" id="889282"/>
    <lineage>
        <taxon>Bacteria</taxon>
        <taxon>Pseudomonadati</taxon>
        <taxon>Myxococcota</taxon>
        <taxon>Polyangia</taxon>
        <taxon>Polyangiales</taxon>
        <taxon>Polyangiaceae</taxon>
        <taxon>Polyangium</taxon>
    </lineage>
</organism>
<evidence type="ECO:0000313" key="4">
    <source>
        <dbReference type="Proteomes" id="UP000440224"/>
    </source>
</evidence>
<dbReference type="OrthoDB" id="5503791at2"/>
<keyword evidence="4" id="KW-1185">Reference proteome</keyword>
<dbReference type="PANTHER" id="PTHR30272:SF1">
    <property type="entry name" value="3-HYDROXYACYL-[ACYL-CARRIER-PROTEIN] DEHYDRATASE"/>
    <property type="match status" value="1"/>
</dbReference>
<keyword evidence="1" id="KW-0456">Lyase</keyword>
<accession>A0A6N7PXV1</accession>
<dbReference type="EMBL" id="WJIE01000006">
    <property type="protein sequence ID" value="MRG94874.1"/>
    <property type="molecule type" value="Genomic_DNA"/>
</dbReference>